<accession>A0A3A8IXM6</accession>
<evidence type="ECO:0000256" key="3">
    <source>
        <dbReference type="ARBA" id="ARBA00022723"/>
    </source>
</evidence>
<evidence type="ECO:0000256" key="2">
    <source>
        <dbReference type="ARBA" id="ARBA00022670"/>
    </source>
</evidence>
<keyword evidence="10" id="KW-1185">Reference proteome</keyword>
<evidence type="ECO:0000256" key="1">
    <source>
        <dbReference type="ARBA" id="ARBA00022438"/>
    </source>
</evidence>
<name>A0A3A8IXM6_9BACT</name>
<feature type="signal peptide" evidence="7">
    <location>
        <begin position="1"/>
        <end position="22"/>
    </location>
</feature>
<keyword evidence="4 7" id="KW-0732">Signal</keyword>
<dbReference type="PANTHER" id="PTHR12147">
    <property type="entry name" value="METALLOPEPTIDASE M28 FAMILY MEMBER"/>
    <property type="match status" value="1"/>
</dbReference>
<keyword evidence="1" id="KW-0031">Aminopeptidase</keyword>
<sequence>MRLLPAHLPVLFVALCSASALAAGAASPTSQEKVAQQAITQDVLRAHVRFLASDLLEGRGPGTRGDALAQEYIAAQFEALGLKPGAPDGSYLQRFDLMGINSHPGAMTFQAKSGRLELKAREDFIAVSGVQAPEAKLDASELVFVGYGIVAPEYQWDDFKGMDLKGKTLVILNNDPEDDPRLFAGKTRLWYGRWDYKYEQAAKTGAAGAIILHTTPSAGYPWQVVRTSWTGEQFELPAGDAPRLQVKAWTTEDATRQVMKLAGQDLDALRAAAQSRDFHPVPLGVTLSLRITSEVHRRPTANVLGLLPGSDPVLSKEVVLYTAHHDHLGKKDDGKPGDDVIYNGAVDNASGVAAMLAVARAFTALPTAPRRSILFAAVAAEEYGLLGSAYLAEHPPVPTGRIAANVNVDGANILGRTRDITVIGLGKSSLDGFVTAMAKTQGRTVKADQLSDRGFFYRSDQFNFARMGIPAAYFGSGMDFIGKPEGWGRAQRGEWELKHYHQPTDELRPEWDLSGAVEDTRLFFLVGSQVARAKEMPKWNKGDEFEAARLKSLGALKGAPGK</sequence>
<evidence type="ECO:0000313" key="9">
    <source>
        <dbReference type="EMBL" id="RKG84624.1"/>
    </source>
</evidence>
<dbReference type="PANTHER" id="PTHR12147:SF56">
    <property type="entry name" value="AMINOPEPTIDASE YDR415C-RELATED"/>
    <property type="match status" value="1"/>
</dbReference>
<keyword evidence="5 9" id="KW-0378">Hydrolase</keyword>
<organism evidence="9 10">
    <name type="scientific">Corallococcus terminator</name>
    <dbReference type="NCBI Taxonomy" id="2316733"/>
    <lineage>
        <taxon>Bacteria</taxon>
        <taxon>Pseudomonadati</taxon>
        <taxon>Myxococcota</taxon>
        <taxon>Myxococcia</taxon>
        <taxon>Myxococcales</taxon>
        <taxon>Cystobacterineae</taxon>
        <taxon>Myxococcaceae</taxon>
        <taxon>Corallococcus</taxon>
    </lineage>
</organism>
<dbReference type="InterPro" id="IPR046450">
    <property type="entry name" value="PA_dom_sf"/>
</dbReference>
<dbReference type="RefSeq" id="WP_120542536.1">
    <property type="nucleotide sequence ID" value="NZ_RAVZ01000151.1"/>
</dbReference>
<protein>
    <submittedName>
        <fullName evidence="9">M20/M25/M40 family metallo-hydrolase</fullName>
    </submittedName>
</protein>
<evidence type="ECO:0000259" key="8">
    <source>
        <dbReference type="Pfam" id="PF04389"/>
    </source>
</evidence>
<dbReference type="Proteomes" id="UP000268094">
    <property type="component" value="Unassembled WGS sequence"/>
</dbReference>
<dbReference type="SUPFAM" id="SSF53187">
    <property type="entry name" value="Zn-dependent exopeptidases"/>
    <property type="match status" value="1"/>
</dbReference>
<keyword evidence="3" id="KW-0479">Metal-binding</keyword>
<dbReference type="EMBL" id="RAVZ01000151">
    <property type="protein sequence ID" value="RKG84624.1"/>
    <property type="molecule type" value="Genomic_DNA"/>
</dbReference>
<keyword evidence="2" id="KW-0645">Protease</keyword>
<gene>
    <name evidence="9" type="ORF">D7V88_21555</name>
</gene>
<dbReference type="Gene3D" id="3.40.630.10">
    <property type="entry name" value="Zn peptidases"/>
    <property type="match status" value="2"/>
</dbReference>
<evidence type="ECO:0000256" key="7">
    <source>
        <dbReference type="SAM" id="SignalP"/>
    </source>
</evidence>
<dbReference type="AlphaFoldDB" id="A0A3A8IXM6"/>
<evidence type="ECO:0000313" key="10">
    <source>
        <dbReference type="Proteomes" id="UP000268094"/>
    </source>
</evidence>
<dbReference type="SUPFAM" id="SSF52025">
    <property type="entry name" value="PA domain"/>
    <property type="match status" value="1"/>
</dbReference>
<dbReference type="GO" id="GO:0006508">
    <property type="term" value="P:proteolysis"/>
    <property type="evidence" value="ECO:0007669"/>
    <property type="project" value="UniProtKB-KW"/>
</dbReference>
<dbReference type="InterPro" id="IPR007484">
    <property type="entry name" value="Peptidase_M28"/>
</dbReference>
<dbReference type="InterPro" id="IPR045175">
    <property type="entry name" value="M28_fam"/>
</dbReference>
<evidence type="ECO:0000256" key="6">
    <source>
        <dbReference type="ARBA" id="ARBA00022833"/>
    </source>
</evidence>
<reference evidence="10" key="1">
    <citation type="submission" date="2018-09" db="EMBL/GenBank/DDBJ databases">
        <authorList>
            <person name="Livingstone P.G."/>
            <person name="Whitworth D.E."/>
        </authorList>
    </citation>
    <scope>NUCLEOTIDE SEQUENCE [LARGE SCALE GENOMIC DNA]</scope>
    <source>
        <strain evidence="10">CA054A</strain>
    </source>
</reference>
<feature type="chain" id="PRO_5017375743" evidence="7">
    <location>
        <begin position="23"/>
        <end position="562"/>
    </location>
</feature>
<dbReference type="OrthoDB" id="262125at2"/>
<proteinExistence type="predicted"/>
<dbReference type="GO" id="GO:0004177">
    <property type="term" value="F:aminopeptidase activity"/>
    <property type="evidence" value="ECO:0007669"/>
    <property type="project" value="UniProtKB-KW"/>
</dbReference>
<dbReference type="GO" id="GO:0046872">
    <property type="term" value="F:metal ion binding"/>
    <property type="evidence" value="ECO:0007669"/>
    <property type="project" value="UniProtKB-KW"/>
</dbReference>
<dbReference type="Pfam" id="PF04389">
    <property type="entry name" value="Peptidase_M28"/>
    <property type="match status" value="1"/>
</dbReference>
<dbReference type="GO" id="GO:0008235">
    <property type="term" value="F:metalloexopeptidase activity"/>
    <property type="evidence" value="ECO:0007669"/>
    <property type="project" value="InterPro"/>
</dbReference>
<keyword evidence="6" id="KW-0862">Zinc</keyword>
<evidence type="ECO:0000256" key="4">
    <source>
        <dbReference type="ARBA" id="ARBA00022729"/>
    </source>
</evidence>
<dbReference type="CDD" id="cd04821">
    <property type="entry name" value="PA_M28_1_2"/>
    <property type="match status" value="1"/>
</dbReference>
<evidence type="ECO:0000256" key="5">
    <source>
        <dbReference type="ARBA" id="ARBA00022801"/>
    </source>
</evidence>
<comment type="caution">
    <text evidence="9">The sequence shown here is derived from an EMBL/GenBank/DDBJ whole genome shotgun (WGS) entry which is preliminary data.</text>
</comment>
<feature type="domain" description="Peptidase M28" evidence="8">
    <location>
        <begin position="302"/>
        <end position="520"/>
    </location>
</feature>